<keyword evidence="1" id="KW-0175">Coiled coil</keyword>
<dbReference type="GeneID" id="116295362"/>
<feature type="compositionally biased region" description="Polar residues" evidence="2">
    <location>
        <begin position="62"/>
        <end position="78"/>
    </location>
</feature>
<proteinExistence type="predicted"/>
<evidence type="ECO:0000313" key="3">
    <source>
        <dbReference type="Proteomes" id="UP000515163"/>
    </source>
</evidence>
<protein>
    <submittedName>
        <fullName evidence="4">Splicing regulatory glutamine/lysine-rich protein 1-like</fullName>
    </submittedName>
</protein>
<evidence type="ECO:0000313" key="4">
    <source>
        <dbReference type="RefSeq" id="XP_031559018.1"/>
    </source>
</evidence>
<dbReference type="Proteomes" id="UP000515163">
    <property type="component" value="Unplaced"/>
</dbReference>
<organism evidence="3 4">
    <name type="scientific">Actinia tenebrosa</name>
    <name type="common">Australian red waratah sea anemone</name>
    <dbReference type="NCBI Taxonomy" id="6105"/>
    <lineage>
        <taxon>Eukaryota</taxon>
        <taxon>Metazoa</taxon>
        <taxon>Cnidaria</taxon>
        <taxon>Anthozoa</taxon>
        <taxon>Hexacorallia</taxon>
        <taxon>Actiniaria</taxon>
        <taxon>Actiniidae</taxon>
        <taxon>Actinia</taxon>
    </lineage>
</organism>
<sequence length="561" mass="66849">MVLPFHRQPLLHKRYANLDLPVNEKVSKSPVQETDVKGDEYANFLKSLSNGDRQDDTVTKPKISTQPISSGKANQTKAPSLFLRPGSSKTDGLLHVTLRAQQNEKDHRKRMRVVEDVMLQHKQEERELKRSEGDIIKKQQHLRRIMLDYENNIYKKKRGEEKKLSDNNTEIEKIKQQHAIQEDRSTKVRIERNLSAGLKMRDKERKSFLFLTSTEFDYYKVAKQLELTRNEVKRLTTEYEANLKRKEEEEFKLKKKMAELSIGVNMEAQKKRTLQVEEQNYDKDTAKKDVYDERRRKGNLEERIKHTENQGLRHEFTKRKLSRDLYANKESLSLKNREEGRKMTDVNRRLQHNSTSQRQAKLAAEYLELDRQGKEIEERGQFAEARRSQLLEQATRDKKHQYNQNIAEWKKRYLDKENEAKRKCHEDGIKHLQKIVSKLEESEHALYNRLRAAEMQRRKQEQVVTRMMNDLGSLKRENAKKIKDAMVQCQKKEVEIEQKLLRERAELDKLHSQREETIKMLNHQRSCLQEDKYLLNEEEREHNRIARIGQRTDDIEQEARS</sequence>
<dbReference type="InParanoid" id="A0A6P8HUP3"/>
<feature type="coiled-coil region" evidence="1">
    <location>
        <begin position="222"/>
        <end position="249"/>
    </location>
</feature>
<reference evidence="4" key="1">
    <citation type="submission" date="2025-08" db="UniProtKB">
        <authorList>
            <consortium name="RefSeq"/>
        </authorList>
    </citation>
    <scope>IDENTIFICATION</scope>
    <source>
        <tissue evidence="4">Tentacle</tissue>
    </source>
</reference>
<dbReference type="OrthoDB" id="10070555at2759"/>
<keyword evidence="3" id="KW-1185">Reference proteome</keyword>
<evidence type="ECO:0000256" key="2">
    <source>
        <dbReference type="SAM" id="MobiDB-lite"/>
    </source>
</evidence>
<gene>
    <name evidence="4" type="primary">LOC116295362</name>
</gene>
<dbReference type="KEGG" id="aten:116295362"/>
<feature type="coiled-coil region" evidence="1">
    <location>
        <begin position="114"/>
        <end position="177"/>
    </location>
</feature>
<name>A0A6P8HUP3_ACTTE</name>
<accession>A0A6P8HUP3</accession>
<dbReference type="AlphaFoldDB" id="A0A6P8HUP3"/>
<feature type="region of interest" description="Disordered" evidence="2">
    <location>
        <begin position="47"/>
        <end position="79"/>
    </location>
</feature>
<evidence type="ECO:0000256" key="1">
    <source>
        <dbReference type="SAM" id="Coils"/>
    </source>
</evidence>
<dbReference type="RefSeq" id="XP_031559018.1">
    <property type="nucleotide sequence ID" value="XM_031703158.1"/>
</dbReference>